<dbReference type="SUPFAM" id="SSF51717">
    <property type="entry name" value="Dihydropteroate synthetase-like"/>
    <property type="match status" value="1"/>
</dbReference>
<dbReference type="InterPro" id="IPR011005">
    <property type="entry name" value="Dihydropteroate_synth-like_sf"/>
</dbReference>
<name>A0A7J7IQV8_9RHOD</name>
<evidence type="ECO:0000313" key="2">
    <source>
        <dbReference type="EMBL" id="KAF6004927.1"/>
    </source>
</evidence>
<dbReference type="Gene3D" id="3.20.20.20">
    <property type="entry name" value="Dihydropteroate synthase-like"/>
    <property type="match status" value="1"/>
</dbReference>
<dbReference type="InterPro" id="IPR000489">
    <property type="entry name" value="Pterin-binding_dom"/>
</dbReference>
<accession>A0A7J7IQV8</accession>
<dbReference type="InterPro" id="IPR045031">
    <property type="entry name" value="DHP_synth-like"/>
</dbReference>
<dbReference type="PANTHER" id="PTHR20941:SF1">
    <property type="entry name" value="FOLIC ACID SYNTHESIS PROTEIN FOL1"/>
    <property type="match status" value="1"/>
</dbReference>
<dbReference type="GO" id="GO:0005740">
    <property type="term" value="C:mitochondrial envelope"/>
    <property type="evidence" value="ECO:0007669"/>
    <property type="project" value="TreeGrafter"/>
</dbReference>
<dbReference type="GO" id="GO:0046654">
    <property type="term" value="P:tetrahydrofolate biosynthetic process"/>
    <property type="evidence" value="ECO:0007669"/>
    <property type="project" value="TreeGrafter"/>
</dbReference>
<dbReference type="Pfam" id="PF00809">
    <property type="entry name" value="Pterin_bind"/>
    <property type="match status" value="1"/>
</dbReference>
<dbReference type="PROSITE" id="PS50972">
    <property type="entry name" value="PTERIN_BINDING"/>
    <property type="match status" value="1"/>
</dbReference>
<dbReference type="AlphaFoldDB" id="A0A7J7IQV8"/>
<evidence type="ECO:0000259" key="1">
    <source>
        <dbReference type="PROSITE" id="PS50972"/>
    </source>
</evidence>
<reference evidence="2 3" key="1">
    <citation type="journal article" date="2020" name="J. Phycol.">
        <title>Comparative genome analysis reveals Cyanidiococcus gen. nov., a new extremophilic red algal genus sister to Cyanidioschyzon (Cyanidioschyzonaceae, Rhodophyta).</title>
        <authorList>
            <person name="Liu S.-L."/>
            <person name="Chiang Y.-R."/>
            <person name="Yoon H.S."/>
            <person name="Fu H.-Y."/>
        </authorList>
    </citation>
    <scope>NUCLEOTIDE SEQUENCE [LARGE SCALE GENOMIC DNA]</scope>
    <source>
        <strain evidence="2 3">THAL066</strain>
    </source>
</reference>
<dbReference type="GO" id="GO:0004156">
    <property type="term" value="F:dihydropteroate synthase activity"/>
    <property type="evidence" value="ECO:0007669"/>
    <property type="project" value="TreeGrafter"/>
</dbReference>
<dbReference type="PANTHER" id="PTHR20941">
    <property type="entry name" value="FOLATE SYNTHESIS PROTEINS"/>
    <property type="match status" value="1"/>
</dbReference>
<dbReference type="OrthoDB" id="10252832at2759"/>
<sequence>MLPLLARLQVPTVIMHIRGNPQTMMDRTHYPEGKIVETVAAELYERLAAAEQAGVYRWNLIGDPGLGFAKHGDQNIELLRCLESFGSILGQSMGEWPLLVGVSRKRFLEAFATRSPSTFAQVITEEEVFSSGDAKSRDFATAGAVIWAALHGADFVRVHEPAVCDAARCFLRLQRLVETQGSEPERSTTTAASS</sequence>
<gene>
    <name evidence="2" type="ORF">F1559_004189</name>
</gene>
<evidence type="ECO:0000313" key="3">
    <source>
        <dbReference type="Proteomes" id="UP000530660"/>
    </source>
</evidence>
<comment type="caution">
    <text evidence="2">The sequence shown here is derived from an EMBL/GenBank/DDBJ whole genome shotgun (WGS) entry which is preliminary data.</text>
</comment>
<protein>
    <recommendedName>
        <fullName evidence="1">Pterin-binding domain-containing protein</fullName>
    </recommendedName>
</protein>
<dbReference type="EMBL" id="VWRR01000002">
    <property type="protein sequence ID" value="KAF6004927.1"/>
    <property type="molecule type" value="Genomic_DNA"/>
</dbReference>
<keyword evidence="3" id="KW-1185">Reference proteome</keyword>
<dbReference type="Proteomes" id="UP000530660">
    <property type="component" value="Unassembled WGS sequence"/>
</dbReference>
<organism evidence="2 3">
    <name type="scientific">Cyanidiococcus yangmingshanensis</name>
    <dbReference type="NCBI Taxonomy" id="2690220"/>
    <lineage>
        <taxon>Eukaryota</taxon>
        <taxon>Rhodophyta</taxon>
        <taxon>Bangiophyceae</taxon>
        <taxon>Cyanidiales</taxon>
        <taxon>Cyanidiaceae</taxon>
        <taxon>Cyanidiococcus</taxon>
    </lineage>
</organism>
<feature type="domain" description="Pterin-binding" evidence="1">
    <location>
        <begin position="1"/>
        <end position="172"/>
    </location>
</feature>
<proteinExistence type="predicted"/>